<evidence type="ECO:0000256" key="2">
    <source>
        <dbReference type="ARBA" id="ARBA00006555"/>
    </source>
</evidence>
<keyword evidence="14" id="KW-1185">Reference proteome</keyword>
<dbReference type="eggNOG" id="COG0810">
    <property type="taxonomic scope" value="Bacteria"/>
</dbReference>
<dbReference type="HOGENOM" id="CLU_727014_0_0_0"/>
<accession>D8PC33</accession>
<organism evidence="13 14">
    <name type="scientific">Nitrospira defluvii</name>
    <dbReference type="NCBI Taxonomy" id="330214"/>
    <lineage>
        <taxon>Bacteria</taxon>
        <taxon>Pseudomonadati</taxon>
        <taxon>Nitrospirota</taxon>
        <taxon>Nitrospiria</taxon>
        <taxon>Nitrospirales</taxon>
        <taxon>Nitrospiraceae</taxon>
        <taxon>Nitrospira</taxon>
    </lineage>
</organism>
<dbReference type="PROSITE" id="PS52015">
    <property type="entry name" value="TONB_CTD"/>
    <property type="match status" value="1"/>
</dbReference>
<dbReference type="PANTHER" id="PTHR33446:SF2">
    <property type="entry name" value="PROTEIN TONB"/>
    <property type="match status" value="1"/>
</dbReference>
<comment type="similarity">
    <text evidence="2">Belongs to the TonB family.</text>
</comment>
<dbReference type="InterPro" id="IPR006260">
    <property type="entry name" value="TonB/TolA_C"/>
</dbReference>
<keyword evidence="3" id="KW-0813">Transport</keyword>
<dbReference type="InterPro" id="IPR037682">
    <property type="entry name" value="TonB_C"/>
</dbReference>
<dbReference type="GO" id="GO:0055085">
    <property type="term" value="P:transmembrane transport"/>
    <property type="evidence" value="ECO:0007669"/>
    <property type="project" value="InterPro"/>
</dbReference>
<keyword evidence="7" id="KW-0653">Protein transport</keyword>
<evidence type="ECO:0000313" key="14">
    <source>
        <dbReference type="Proteomes" id="UP000001660"/>
    </source>
</evidence>
<keyword evidence="6 11" id="KW-0812">Transmembrane</keyword>
<evidence type="ECO:0000256" key="11">
    <source>
        <dbReference type="SAM" id="Phobius"/>
    </source>
</evidence>
<evidence type="ECO:0000256" key="9">
    <source>
        <dbReference type="ARBA" id="ARBA00023136"/>
    </source>
</evidence>
<feature type="transmembrane region" description="Helical" evidence="11">
    <location>
        <begin position="20"/>
        <end position="39"/>
    </location>
</feature>
<dbReference type="AlphaFoldDB" id="D8PC33"/>
<feature type="compositionally biased region" description="Polar residues" evidence="10">
    <location>
        <begin position="192"/>
        <end position="221"/>
    </location>
</feature>
<dbReference type="GO" id="GO:0031992">
    <property type="term" value="F:energy transducer activity"/>
    <property type="evidence" value="ECO:0007669"/>
    <property type="project" value="TreeGrafter"/>
</dbReference>
<evidence type="ECO:0000256" key="3">
    <source>
        <dbReference type="ARBA" id="ARBA00022448"/>
    </source>
</evidence>
<dbReference type="GO" id="GO:0015031">
    <property type="term" value="P:protein transport"/>
    <property type="evidence" value="ECO:0007669"/>
    <property type="project" value="UniProtKB-KW"/>
</dbReference>
<dbReference type="NCBIfam" id="TIGR01352">
    <property type="entry name" value="tonB_Cterm"/>
    <property type="match status" value="1"/>
</dbReference>
<name>D8PC33_9BACT</name>
<keyword evidence="5" id="KW-0997">Cell inner membrane</keyword>
<keyword evidence="9 11" id="KW-0472">Membrane</keyword>
<evidence type="ECO:0000256" key="10">
    <source>
        <dbReference type="SAM" id="MobiDB-lite"/>
    </source>
</evidence>
<protein>
    <recommendedName>
        <fullName evidence="12">TonB C-terminal domain-containing protein</fullName>
    </recommendedName>
</protein>
<evidence type="ECO:0000259" key="12">
    <source>
        <dbReference type="PROSITE" id="PS52015"/>
    </source>
</evidence>
<gene>
    <name evidence="13" type="ORF">NIDE1031</name>
</gene>
<dbReference type="Gene3D" id="3.30.1150.10">
    <property type="match status" value="1"/>
</dbReference>
<dbReference type="InterPro" id="IPR051045">
    <property type="entry name" value="TonB-dependent_transducer"/>
</dbReference>
<feature type="region of interest" description="Disordered" evidence="10">
    <location>
        <begin position="124"/>
        <end position="221"/>
    </location>
</feature>
<evidence type="ECO:0000256" key="7">
    <source>
        <dbReference type="ARBA" id="ARBA00022927"/>
    </source>
</evidence>
<evidence type="ECO:0000256" key="4">
    <source>
        <dbReference type="ARBA" id="ARBA00022475"/>
    </source>
</evidence>
<evidence type="ECO:0000256" key="5">
    <source>
        <dbReference type="ARBA" id="ARBA00022519"/>
    </source>
</evidence>
<evidence type="ECO:0000256" key="6">
    <source>
        <dbReference type="ARBA" id="ARBA00022692"/>
    </source>
</evidence>
<proteinExistence type="inferred from homology"/>
<comment type="subcellular location">
    <subcellularLocation>
        <location evidence="1">Cell inner membrane</location>
        <topology evidence="1">Single-pass membrane protein</topology>
        <orientation evidence="1">Periplasmic side</orientation>
    </subcellularLocation>
</comment>
<dbReference type="KEGG" id="nde:NIDE1031"/>
<dbReference type="EMBL" id="FP929003">
    <property type="protein sequence ID" value="CBK40792.1"/>
    <property type="molecule type" value="Genomic_DNA"/>
</dbReference>
<dbReference type="SUPFAM" id="SSF74653">
    <property type="entry name" value="TolA/TonB C-terminal domain"/>
    <property type="match status" value="1"/>
</dbReference>
<evidence type="ECO:0000256" key="8">
    <source>
        <dbReference type="ARBA" id="ARBA00022989"/>
    </source>
</evidence>
<feature type="domain" description="TonB C-terminal" evidence="12">
    <location>
        <begin position="229"/>
        <end position="320"/>
    </location>
</feature>
<sequence>MTARQPGISDPFIRFHASGWIISLGLHGSAILLAGLFVARIGLAPPSSSFQWDVTVVVSQPPATPAQVAPGSPPPVAAIIRPAQRNTSATALRPTPSQSTLSTMPATTSSFPATAERDTIEPALTPPQQAPAQPLERTPAVSSPPEPQETKDDLQPSLHATSAVIEAPPDPRSLPQMANPTLADAPLAPDMSGTTSQSLSEPATSPAQTAALSPSTSTTQVARKPDYGWLAGPLLQRIEALKQYPVTARLHRLEGRVIVRIVIQENGHITSATIAKTSGHEVLDQAALETIRQASPLTLSQPLDKSSVTMQIPLGYYLDR</sequence>
<dbReference type="STRING" id="330214.NIDE1031"/>
<keyword evidence="4" id="KW-1003">Cell membrane</keyword>
<evidence type="ECO:0000256" key="1">
    <source>
        <dbReference type="ARBA" id="ARBA00004383"/>
    </source>
</evidence>
<feature type="region of interest" description="Disordered" evidence="10">
    <location>
        <begin position="85"/>
        <end position="109"/>
    </location>
</feature>
<dbReference type="Proteomes" id="UP000001660">
    <property type="component" value="Chromosome"/>
</dbReference>
<evidence type="ECO:0000313" key="13">
    <source>
        <dbReference type="EMBL" id="CBK40792.1"/>
    </source>
</evidence>
<keyword evidence="8 11" id="KW-1133">Transmembrane helix</keyword>
<dbReference type="PANTHER" id="PTHR33446">
    <property type="entry name" value="PROTEIN TONB-RELATED"/>
    <property type="match status" value="1"/>
</dbReference>
<dbReference type="GO" id="GO:0098797">
    <property type="term" value="C:plasma membrane protein complex"/>
    <property type="evidence" value="ECO:0007669"/>
    <property type="project" value="TreeGrafter"/>
</dbReference>
<reference evidence="13 14" key="1">
    <citation type="journal article" date="2010" name="Proc. Natl. Acad. Sci. U.S.A.">
        <title>A Nitrospira metagenome illuminates the physiology and evolution of globally important nitrite-oxidizing bacteria.</title>
        <authorList>
            <person name="Lucker S."/>
            <person name="Wagner M."/>
            <person name="Maixner F."/>
            <person name="Pelletier E."/>
            <person name="Koch H."/>
            <person name="Vacherie B."/>
            <person name="Rattei T."/>
            <person name="Sinninghe Damste J."/>
            <person name="Spieck E."/>
            <person name="Le Paslier D."/>
            <person name="Daims H."/>
        </authorList>
    </citation>
    <scope>NUCLEOTIDE SEQUENCE [LARGE SCALE GENOMIC DNA]</scope>
</reference>
<dbReference type="Pfam" id="PF03544">
    <property type="entry name" value="TonB_C"/>
    <property type="match status" value="1"/>
</dbReference>